<evidence type="ECO:0000256" key="9">
    <source>
        <dbReference type="ARBA" id="ARBA00023219"/>
    </source>
</evidence>
<protein>
    <submittedName>
        <fullName evidence="12">PIIIa</fullName>
    </submittedName>
</protein>
<evidence type="ECO:0000256" key="5">
    <source>
        <dbReference type="ARBA" id="ARBA00022612"/>
    </source>
</evidence>
<dbReference type="EMBL" id="ON217544">
    <property type="protein sequence ID" value="UZF96921.1"/>
    <property type="molecule type" value="Genomic_DNA"/>
</dbReference>
<sequence>MASNPVFRTQVESQPSEDYTWKNIFKKIMAITNDSNFTSQPLANRFDQILETVVPSRKNPTHEKVLAIVNALIQSKAILPHEGGQMYNALLERVSKYNSLNVQKNLERLIFDIRDITAKKERLHQGPNLGSIAALNSFLLSLPPSVARGQENYLSFISALRLLVTEVPNTYVYQSGPQYFLQTTRNGSQTVNLTEAFDNLKDIWGLKTPSTEITNVSSLLTPNTRLLLLLVSPFTDTVNLSRNFYIGHLLALYRETLHDVGLQETTYNEISSVSRIKGQDPDNLEETLNFLLTNRSRRLPRQHTLNETEERILRFVQQSVAMRLMQDGTNPSEALDQTSASFEPSFYVNNRTFINRLMDYFHRAASMAPNYFMNAVLNPNWNPPEGFYTGDFDLPEIEELQWDHADTFVPETADSLSDLGAAAPKPLIKPARFTSLGYTRDMIRDFPPDKETNTDIEKLTEKFARWKTYAQQQRDEIDNPALEHSDSEEESPFAHLKPRGKFN</sequence>
<dbReference type="InterPro" id="IPR043053">
    <property type="entry name" value="Hex_IIIa_N"/>
</dbReference>
<keyword evidence="3" id="KW-0167">Capsid protein</keyword>
<keyword evidence="9" id="KW-0231">Viral genome packaging</keyword>
<dbReference type="Proteomes" id="UP001164955">
    <property type="component" value="Segment"/>
</dbReference>
<name>A0A9X9KQA2_ADEBA</name>
<keyword evidence="8" id="KW-1232">Capsid decoration protein</keyword>
<keyword evidence="5" id="KW-1188">Viral release from host cell</keyword>
<keyword evidence="7" id="KW-0426">Late protein</keyword>
<evidence type="ECO:0000313" key="13">
    <source>
        <dbReference type="Proteomes" id="UP001164955"/>
    </source>
</evidence>
<evidence type="ECO:0000256" key="11">
    <source>
        <dbReference type="SAM" id="MobiDB-lite"/>
    </source>
</evidence>
<comment type="subunit">
    <text evidence="10">Interacts with hexon proteins; this interaction tethers the peripentonal hexons to hexons situated in the facet. Interacts with the penton protein (via N-terminus). Interacts with packaging protein 3; this interaction is required to promote correct genome packaging.</text>
</comment>
<accession>A0A9X9KQA2</accession>
<evidence type="ECO:0000256" key="3">
    <source>
        <dbReference type="ARBA" id="ARBA00022561"/>
    </source>
</evidence>
<evidence type="ECO:0000313" key="12">
    <source>
        <dbReference type="EMBL" id="UZF96921.1"/>
    </source>
</evidence>
<evidence type="ECO:0000256" key="10">
    <source>
        <dbReference type="ARBA" id="ARBA00046738"/>
    </source>
</evidence>
<keyword evidence="2" id="KW-0597">Phosphoprotein</keyword>
<dbReference type="Gene3D" id="1.20.120.1500">
    <property type="entry name" value="Pre-hexon-linking protein IIIa"/>
    <property type="match status" value="1"/>
</dbReference>
<comment type="similarity">
    <text evidence="1">Belongs to the adenoviridae hexon-linking protein IIIa family.</text>
</comment>
<organismHost>
    <name type="scientific">Bos taurus</name>
    <name type="common">Bovine</name>
    <dbReference type="NCBI Taxonomy" id="9913"/>
</organismHost>
<feature type="compositionally biased region" description="Basic and acidic residues" evidence="11">
    <location>
        <begin position="473"/>
        <end position="485"/>
    </location>
</feature>
<dbReference type="GO" id="GO:0098021">
    <property type="term" value="C:viral capsid, decoration"/>
    <property type="evidence" value="ECO:0007669"/>
    <property type="project" value="UniProtKB-KW"/>
</dbReference>
<keyword evidence="13" id="KW-1185">Reference proteome</keyword>
<evidence type="ECO:0000256" key="8">
    <source>
        <dbReference type="ARBA" id="ARBA00023093"/>
    </source>
</evidence>
<feature type="region of interest" description="Disordered" evidence="11">
    <location>
        <begin position="470"/>
        <end position="503"/>
    </location>
</feature>
<evidence type="ECO:0000256" key="4">
    <source>
        <dbReference type="ARBA" id="ARBA00022562"/>
    </source>
</evidence>
<evidence type="ECO:0000256" key="2">
    <source>
        <dbReference type="ARBA" id="ARBA00022553"/>
    </source>
</evidence>
<keyword evidence="6" id="KW-0946">Virion</keyword>
<evidence type="ECO:0000256" key="6">
    <source>
        <dbReference type="ARBA" id="ARBA00022844"/>
    </source>
</evidence>
<proteinExistence type="inferred from homology"/>
<organism evidence="12 13">
    <name type="scientific">Bovine adenovirus C serotype 10</name>
    <name type="common">BAdV-10</name>
    <name type="synonym">Mastadenovirus bos10</name>
    <dbReference type="NCBI Taxonomy" id="39788"/>
    <lineage>
        <taxon>Viruses</taxon>
        <taxon>Varidnaviria</taxon>
        <taxon>Bamfordvirae</taxon>
        <taxon>Preplasmiviricota</taxon>
        <taxon>Polisuviricotina</taxon>
        <taxon>Pharingeaviricetes</taxon>
        <taxon>Rowavirales</taxon>
        <taxon>Adenoviridae</taxon>
        <taxon>Mastadenovirus</taxon>
        <taxon>Mastadenovirus bosdecimum</taxon>
        <taxon>Bovine mastadenovirus C</taxon>
    </lineage>
</organism>
<keyword evidence="4" id="KW-1048">Host nucleus</keyword>
<evidence type="ECO:0000256" key="7">
    <source>
        <dbReference type="ARBA" id="ARBA00022921"/>
    </source>
</evidence>
<reference evidence="12" key="1">
    <citation type="submission" date="2022-04" db="EMBL/GenBank/DDBJ databases">
        <title>Complete genome sequence analysis of bovine adenovirus 10, the only representative of species Bovine mastadenovirus C.</title>
        <authorList>
            <person name="Vidovszky M.Z."/>
            <person name="Podgorski I.I."/>
            <person name="Kovacs E.R."/>
            <person name="Harrach B."/>
            <person name="Benko M."/>
        </authorList>
    </citation>
    <scope>NUCLEOTIDE SEQUENCE</scope>
    <source>
        <strain evidence="12">Belfast 1</strain>
    </source>
</reference>
<dbReference type="Pfam" id="PF02455">
    <property type="entry name" value="Hex_IIIa"/>
    <property type="match status" value="1"/>
</dbReference>
<dbReference type="InterPro" id="IPR003479">
    <property type="entry name" value="Hex_IIIa"/>
</dbReference>
<evidence type="ECO:0000256" key="1">
    <source>
        <dbReference type="ARBA" id="ARBA00010762"/>
    </source>
</evidence>